<keyword evidence="7" id="KW-1185">Reference proteome</keyword>
<dbReference type="InterPro" id="IPR050845">
    <property type="entry name" value="Cu-binding_ET"/>
</dbReference>
<dbReference type="InterPro" id="IPR046476">
    <property type="entry name" value="DUF6797"/>
</dbReference>
<protein>
    <recommendedName>
        <fullName evidence="5">DUF6797 domain-containing protein</fullName>
    </recommendedName>
</protein>
<evidence type="ECO:0000313" key="7">
    <source>
        <dbReference type="Proteomes" id="UP000290407"/>
    </source>
</evidence>
<dbReference type="InterPro" id="IPR008972">
    <property type="entry name" value="Cupredoxin"/>
</dbReference>
<organism evidence="6 7">
    <name type="scientific">Spirosoma sordidisoli</name>
    <dbReference type="NCBI Taxonomy" id="2502893"/>
    <lineage>
        <taxon>Bacteria</taxon>
        <taxon>Pseudomonadati</taxon>
        <taxon>Bacteroidota</taxon>
        <taxon>Cytophagia</taxon>
        <taxon>Cytophagales</taxon>
        <taxon>Cytophagaceae</taxon>
        <taxon>Spirosoma</taxon>
    </lineage>
</organism>
<dbReference type="SUPFAM" id="SSF49503">
    <property type="entry name" value="Cupredoxins"/>
    <property type="match status" value="1"/>
</dbReference>
<name>A0A4Q2UMM9_9BACT</name>
<keyword evidence="1" id="KW-0479">Metal-binding</keyword>
<keyword evidence="2" id="KW-0186">Copper</keyword>
<reference evidence="6 7" key="1">
    <citation type="submission" date="2019-01" db="EMBL/GenBank/DDBJ databases">
        <title>Spirosoma flava sp. nov., a propanil-degrading bacterium isolated from herbicide-contaminated soil.</title>
        <authorList>
            <person name="Zhang L."/>
            <person name="Jiang J.-D."/>
        </authorList>
    </citation>
    <scope>NUCLEOTIDE SEQUENCE [LARGE SCALE GENOMIC DNA]</scope>
    <source>
        <strain evidence="6 7">TY50</strain>
    </source>
</reference>
<evidence type="ECO:0000313" key="6">
    <source>
        <dbReference type="EMBL" id="RYC70546.1"/>
    </source>
</evidence>
<evidence type="ECO:0000256" key="1">
    <source>
        <dbReference type="ARBA" id="ARBA00022723"/>
    </source>
</evidence>
<evidence type="ECO:0000256" key="3">
    <source>
        <dbReference type="SAM" id="MobiDB-lite"/>
    </source>
</evidence>
<feature type="domain" description="DUF6797" evidence="5">
    <location>
        <begin position="219"/>
        <end position="332"/>
    </location>
</feature>
<dbReference type="Proteomes" id="UP000290407">
    <property type="component" value="Unassembled WGS sequence"/>
</dbReference>
<dbReference type="GO" id="GO:0046872">
    <property type="term" value="F:metal ion binding"/>
    <property type="evidence" value="ECO:0007669"/>
    <property type="project" value="UniProtKB-KW"/>
</dbReference>
<dbReference type="Pfam" id="PF20601">
    <property type="entry name" value="DUF6797"/>
    <property type="match status" value="1"/>
</dbReference>
<feature type="region of interest" description="Disordered" evidence="3">
    <location>
        <begin position="152"/>
        <end position="181"/>
    </location>
</feature>
<accession>A0A4Q2UMM9</accession>
<dbReference type="PANTHER" id="PTHR38439:SF3">
    <property type="entry name" value="COPPER-RESISTANT CUPROPROTEIN COPI"/>
    <property type="match status" value="1"/>
</dbReference>
<dbReference type="AlphaFoldDB" id="A0A4Q2UMM9"/>
<evidence type="ECO:0000256" key="4">
    <source>
        <dbReference type="SAM" id="SignalP"/>
    </source>
</evidence>
<comment type="caution">
    <text evidence="6">The sequence shown here is derived from an EMBL/GenBank/DDBJ whole genome shotgun (WGS) entry which is preliminary data.</text>
</comment>
<feature type="signal peptide" evidence="4">
    <location>
        <begin position="1"/>
        <end position="25"/>
    </location>
</feature>
<dbReference type="PANTHER" id="PTHR38439">
    <property type="entry name" value="AURACYANIN-B"/>
    <property type="match status" value="1"/>
</dbReference>
<dbReference type="Gene3D" id="2.60.40.420">
    <property type="entry name" value="Cupredoxins - blue copper proteins"/>
    <property type="match status" value="1"/>
</dbReference>
<dbReference type="CDD" id="cd04233">
    <property type="entry name" value="Auracyanin"/>
    <property type="match status" value="1"/>
</dbReference>
<dbReference type="EMBL" id="SBLB01000002">
    <property type="protein sequence ID" value="RYC70546.1"/>
    <property type="molecule type" value="Genomic_DNA"/>
</dbReference>
<proteinExistence type="predicted"/>
<keyword evidence="4" id="KW-0732">Signal</keyword>
<sequence>MHLILSRLRASLLLLLPLGISPVLAQQKVDTTITLKSIAGLQYDQPRLVLKPKTRLRLVLENYDDMAHNLVVTRPNARVRVVDAALRMGAEGASRHYVPDMPEVLAHTREVEPGRADTLLLTVDEGAFPYVCTYPGHGYVMYGILYGTRDPKRLPPPEADPYLPKRGSTADHAGHHQPSGHPYEVTLPAVYRTFMPDCGPAAIAVGMPGLAGGPVQSYCFDAGICQLRYAWSGGFVDNADQWDGKGQKLTKLVGDIYYVASSPGRASTAGLTVSTATKPGSAPAPSPAGLVFPLRIGNKPAGHSPVVQFRGYRLINRYPEFQYVVDGVTVRELIKPLPGGRGLVRQFSIDSAKQPVTFLADEQPGLAYRATRAGKTAALRNGQLLLPAGTRQFTIFMTVQ</sequence>
<feature type="chain" id="PRO_5020699316" description="DUF6797 domain-containing protein" evidence="4">
    <location>
        <begin position="26"/>
        <end position="400"/>
    </location>
</feature>
<gene>
    <name evidence="6" type="ORF">EQG79_09740</name>
</gene>
<evidence type="ECO:0000259" key="5">
    <source>
        <dbReference type="Pfam" id="PF20601"/>
    </source>
</evidence>
<evidence type="ECO:0000256" key="2">
    <source>
        <dbReference type="ARBA" id="ARBA00023008"/>
    </source>
</evidence>